<dbReference type="PROSITE" id="PS50110">
    <property type="entry name" value="RESPONSE_REGULATORY"/>
    <property type="match status" value="1"/>
</dbReference>
<proteinExistence type="predicted"/>
<dbReference type="Proteomes" id="UP000183805">
    <property type="component" value="Unassembled WGS sequence"/>
</dbReference>
<dbReference type="EMBL" id="FPAZ01000015">
    <property type="protein sequence ID" value="SFT91022.1"/>
    <property type="molecule type" value="Genomic_DNA"/>
</dbReference>
<feature type="modified residue" description="4-aspartylphosphate" evidence="2">
    <location>
        <position position="54"/>
    </location>
</feature>
<evidence type="ECO:0000259" key="4">
    <source>
        <dbReference type="PROSITE" id="PS50930"/>
    </source>
</evidence>
<dbReference type="SMART" id="SM00448">
    <property type="entry name" value="REC"/>
    <property type="match status" value="1"/>
</dbReference>
<gene>
    <name evidence="5" type="ORF">SAMN04487854_11528</name>
</gene>
<dbReference type="SMART" id="SM00850">
    <property type="entry name" value="LytTR"/>
    <property type="match status" value="1"/>
</dbReference>
<dbReference type="Gene3D" id="2.40.50.1020">
    <property type="entry name" value="LytTr DNA-binding domain"/>
    <property type="match status" value="1"/>
</dbReference>
<dbReference type="PROSITE" id="PS50930">
    <property type="entry name" value="HTH_LYTTR"/>
    <property type="match status" value="1"/>
</dbReference>
<accession>A0ABY1GQ42</accession>
<dbReference type="Pfam" id="PF00072">
    <property type="entry name" value="Response_reg"/>
    <property type="match status" value="1"/>
</dbReference>
<evidence type="ECO:0000256" key="1">
    <source>
        <dbReference type="ARBA" id="ARBA00023012"/>
    </source>
</evidence>
<feature type="domain" description="HTH LytTR-type" evidence="4">
    <location>
        <begin position="132"/>
        <end position="236"/>
    </location>
</feature>
<dbReference type="PANTHER" id="PTHR43228:SF1">
    <property type="entry name" value="TWO-COMPONENT RESPONSE REGULATOR ARR22"/>
    <property type="match status" value="1"/>
</dbReference>
<name>A0ABY1GQ42_9GAMM</name>
<protein>
    <submittedName>
        <fullName evidence="5">Two component transcriptional regulator, LytTR family</fullName>
    </submittedName>
</protein>
<keyword evidence="6" id="KW-1185">Reference proteome</keyword>
<dbReference type="Gene3D" id="3.40.50.2300">
    <property type="match status" value="1"/>
</dbReference>
<dbReference type="RefSeq" id="WP_036967053.1">
    <property type="nucleotide sequence ID" value="NZ_FPAZ01000015.1"/>
</dbReference>
<dbReference type="InterPro" id="IPR052048">
    <property type="entry name" value="ST_Response_Regulator"/>
</dbReference>
<dbReference type="InterPro" id="IPR007492">
    <property type="entry name" value="LytTR_DNA-bd_dom"/>
</dbReference>
<evidence type="ECO:0000256" key="2">
    <source>
        <dbReference type="PROSITE-ProRule" id="PRU00169"/>
    </source>
</evidence>
<dbReference type="Pfam" id="PF04397">
    <property type="entry name" value="LytTR"/>
    <property type="match status" value="1"/>
</dbReference>
<organism evidence="5 6">
    <name type="scientific">Pseudoalteromonas lipolytica</name>
    <dbReference type="NCBI Taxonomy" id="570156"/>
    <lineage>
        <taxon>Bacteria</taxon>
        <taxon>Pseudomonadati</taxon>
        <taxon>Pseudomonadota</taxon>
        <taxon>Gammaproteobacteria</taxon>
        <taxon>Alteromonadales</taxon>
        <taxon>Pseudoalteromonadaceae</taxon>
        <taxon>Pseudoalteromonas</taxon>
    </lineage>
</organism>
<evidence type="ECO:0000313" key="5">
    <source>
        <dbReference type="EMBL" id="SFT91022.1"/>
    </source>
</evidence>
<keyword evidence="2" id="KW-0597">Phosphoprotein</keyword>
<dbReference type="InterPro" id="IPR011006">
    <property type="entry name" value="CheY-like_superfamily"/>
</dbReference>
<sequence>MSNVLIVDDEPLARARVRRLLTMHPNYHVVGDADNGEQAVKLCKELQPDIVLLDINMPKLSGLEVAKALKLLAIPPAVVFLTAHSEHALEAFELAVDGYLVKPVTEQALTKTLLQLSKLNRTQVNRPVHSHITYQLAGAMRRVNIDDVVCCVAEQKYTRLIFVGGEAIIEHSLKQLESTYSQQLLRIHRNTLVNKLHIQSLHCSVSSGHHLRVRHYDEPLTISRRALKTVKQAMGE</sequence>
<evidence type="ECO:0000259" key="3">
    <source>
        <dbReference type="PROSITE" id="PS50110"/>
    </source>
</evidence>
<evidence type="ECO:0000313" key="6">
    <source>
        <dbReference type="Proteomes" id="UP000183805"/>
    </source>
</evidence>
<comment type="caution">
    <text evidence="5">The sequence shown here is derived from an EMBL/GenBank/DDBJ whole genome shotgun (WGS) entry which is preliminary data.</text>
</comment>
<reference evidence="5 6" key="1">
    <citation type="submission" date="2016-10" db="EMBL/GenBank/DDBJ databases">
        <authorList>
            <person name="Varghese N."/>
            <person name="Submissions S."/>
        </authorList>
    </citation>
    <scope>NUCLEOTIDE SEQUENCE [LARGE SCALE GENOMIC DNA]</scope>
    <source>
        <strain evidence="5 6">CGMCC 1.8499</strain>
    </source>
</reference>
<keyword evidence="1" id="KW-0902">Two-component regulatory system</keyword>
<dbReference type="PANTHER" id="PTHR43228">
    <property type="entry name" value="TWO-COMPONENT RESPONSE REGULATOR"/>
    <property type="match status" value="1"/>
</dbReference>
<dbReference type="InterPro" id="IPR001789">
    <property type="entry name" value="Sig_transdc_resp-reg_receiver"/>
</dbReference>
<feature type="domain" description="Response regulatory" evidence="3">
    <location>
        <begin position="3"/>
        <end position="117"/>
    </location>
</feature>
<dbReference type="SUPFAM" id="SSF52172">
    <property type="entry name" value="CheY-like"/>
    <property type="match status" value="1"/>
</dbReference>